<feature type="compositionally biased region" description="Polar residues" evidence="1">
    <location>
        <begin position="1"/>
        <end position="23"/>
    </location>
</feature>
<dbReference type="HOGENOM" id="CLU_1166148_0_0_1"/>
<keyword evidence="2" id="KW-0378">Hydrolase</keyword>
<feature type="compositionally biased region" description="Polar residues" evidence="1">
    <location>
        <begin position="179"/>
        <end position="189"/>
    </location>
</feature>
<dbReference type="EMBL" id="KE652621">
    <property type="protein sequence ID" value="EQL01007.1"/>
    <property type="molecule type" value="Genomic_DNA"/>
</dbReference>
<accession>T5AGW3</accession>
<dbReference type="AlphaFoldDB" id="T5AGW3"/>
<feature type="region of interest" description="Disordered" evidence="1">
    <location>
        <begin position="1"/>
        <end position="81"/>
    </location>
</feature>
<dbReference type="GO" id="GO:0008233">
    <property type="term" value="F:peptidase activity"/>
    <property type="evidence" value="ECO:0007669"/>
    <property type="project" value="UniProtKB-KW"/>
</dbReference>
<dbReference type="GO" id="GO:0006508">
    <property type="term" value="P:proteolysis"/>
    <property type="evidence" value="ECO:0007669"/>
    <property type="project" value="UniProtKB-KW"/>
</dbReference>
<dbReference type="eggNOG" id="ENOG502RV5I">
    <property type="taxonomic scope" value="Eukaryota"/>
</dbReference>
<gene>
    <name evidence="2" type="ORF">OCS_03281</name>
</gene>
<organism evidence="2 3">
    <name type="scientific">Ophiocordyceps sinensis (strain Co18 / CGMCC 3.14243)</name>
    <name type="common">Yarsagumba caterpillar fungus</name>
    <name type="synonym">Hirsutella sinensis</name>
    <dbReference type="NCBI Taxonomy" id="911162"/>
    <lineage>
        <taxon>Eukaryota</taxon>
        <taxon>Fungi</taxon>
        <taxon>Dikarya</taxon>
        <taxon>Ascomycota</taxon>
        <taxon>Pezizomycotina</taxon>
        <taxon>Sordariomycetes</taxon>
        <taxon>Hypocreomycetidae</taxon>
        <taxon>Hypocreales</taxon>
        <taxon>Ophiocordycipitaceae</taxon>
        <taxon>Ophiocordyceps</taxon>
    </lineage>
</organism>
<keyword evidence="2" id="KW-0645">Protease</keyword>
<protein>
    <submittedName>
        <fullName evidence="2">Eukaryotic aspartyl protease family protein</fullName>
    </submittedName>
</protein>
<name>T5AGW3_OPHSC</name>
<proteinExistence type="predicted"/>
<dbReference type="Proteomes" id="UP000019374">
    <property type="component" value="Unassembled WGS sequence"/>
</dbReference>
<feature type="region of interest" description="Disordered" evidence="1">
    <location>
        <begin position="121"/>
        <end position="213"/>
    </location>
</feature>
<evidence type="ECO:0000256" key="1">
    <source>
        <dbReference type="SAM" id="MobiDB-lite"/>
    </source>
</evidence>
<reference evidence="2 3" key="1">
    <citation type="journal article" date="2013" name="Chin. Sci. Bull.">
        <title>Genome survey uncovers the secrets of sex and lifestyle in caterpillar fungus.</title>
        <authorList>
            <person name="Hu X."/>
            <person name="Zhang Y."/>
            <person name="Xiao G."/>
            <person name="Zheng P."/>
            <person name="Xia Y."/>
            <person name="Zhang X."/>
            <person name="St Leger R.J."/>
            <person name="Liu X."/>
            <person name="Wang C."/>
        </authorList>
    </citation>
    <scope>NUCLEOTIDE SEQUENCE [LARGE SCALE GENOMIC DNA]</scope>
    <source>
        <strain evidence="3">Co18 / CGMCC 3.14243</strain>
        <tissue evidence="2">Fruit-body</tissue>
    </source>
</reference>
<evidence type="ECO:0000313" key="3">
    <source>
        <dbReference type="Proteomes" id="UP000019374"/>
    </source>
</evidence>
<feature type="compositionally biased region" description="Polar residues" evidence="1">
    <location>
        <begin position="131"/>
        <end position="151"/>
    </location>
</feature>
<evidence type="ECO:0000313" key="2">
    <source>
        <dbReference type="EMBL" id="EQL01007.1"/>
    </source>
</evidence>
<sequence length="238" mass="25570">MLQPSATSPMRSAGASSHSNSPITPEPSPVSPRGDWHTHSTLLPSPVASSMPMRLPGTANSWAEQAERPAGTSRSNPENAIDFVAIPPASFQRTTVDYSKVVCLGPLPDSLQQSQRDTLITRLTGPGGRGVSNSLFKASSRASEGSLGSNFTEEEEMIAEELTRQASSSQANPPRRDGVSTNRSSQELSSLPFDDTGSAKKHRGLDSVSTYGKVRLDPGRDLIHVPQLADKRYSWEDQ</sequence>